<evidence type="ECO:0000313" key="2">
    <source>
        <dbReference type="EMBL" id="VAW41653.1"/>
    </source>
</evidence>
<accession>A0A3B0VN05</accession>
<name>A0A3B0VN05_9ZZZZ</name>
<keyword evidence="1" id="KW-0472">Membrane</keyword>
<reference evidence="2" key="1">
    <citation type="submission" date="2018-06" db="EMBL/GenBank/DDBJ databases">
        <authorList>
            <person name="Zhirakovskaya E."/>
        </authorList>
    </citation>
    <scope>NUCLEOTIDE SEQUENCE</scope>
</reference>
<gene>
    <name evidence="2" type="ORF">MNBD_CHLOROFLEXI01-509</name>
</gene>
<evidence type="ECO:0000256" key="1">
    <source>
        <dbReference type="SAM" id="Phobius"/>
    </source>
</evidence>
<feature type="transmembrane region" description="Helical" evidence="1">
    <location>
        <begin position="160"/>
        <end position="185"/>
    </location>
</feature>
<feature type="transmembrane region" description="Helical" evidence="1">
    <location>
        <begin position="99"/>
        <end position="117"/>
    </location>
</feature>
<organism evidence="2">
    <name type="scientific">hydrothermal vent metagenome</name>
    <dbReference type="NCBI Taxonomy" id="652676"/>
    <lineage>
        <taxon>unclassified sequences</taxon>
        <taxon>metagenomes</taxon>
        <taxon>ecological metagenomes</taxon>
    </lineage>
</organism>
<proteinExistence type="predicted"/>
<keyword evidence="1" id="KW-0812">Transmembrane</keyword>
<dbReference type="AlphaFoldDB" id="A0A3B0VN05"/>
<protein>
    <submittedName>
        <fullName evidence="2">Uncharacterized protein</fullName>
    </submittedName>
</protein>
<feature type="transmembrane region" description="Helical" evidence="1">
    <location>
        <begin position="129"/>
        <end position="148"/>
    </location>
</feature>
<sequence>MLAEIKLAYVENVWRPVVARITPILLLVKKQLDRLTIDRLMCRSLWIWMLLTLVCFSAAGILYVQLTLGLADAGINWLEYVWDEWILALYDLSQFHTTWWLIISVVMFALWLLIRPLSSARLGGWRWRYWFTVITYSVLFTISIVLAWRFQEDLIGLQWFFAILLFVVCHFLFVFSIAVVTSLMAKIPALNKRYLDATQQILKRKEQPIKHIFEGSLYSHLVRQMVIEALERYLGKWFGHTAGFKAFRLVCERLVHFVLFAWLVDRVFGTAYYVHHFEMTLRWRVAKTAADAHKSVQRATTQHALTAYAQYHERHEEQHVEAERLDV</sequence>
<keyword evidence="1" id="KW-1133">Transmembrane helix</keyword>
<dbReference type="EMBL" id="UOEU01000852">
    <property type="protein sequence ID" value="VAW41653.1"/>
    <property type="molecule type" value="Genomic_DNA"/>
</dbReference>
<feature type="transmembrane region" description="Helical" evidence="1">
    <location>
        <begin position="45"/>
        <end position="66"/>
    </location>
</feature>